<comment type="function">
    <text evidence="7 10 11">Participates actively in the response to hyperosmotic and heat shock by preventing the aggregation of stress-denatured proteins, in association with DnaK and GrpE. It is the nucleotide exchange factor for DnaK and may function as a thermosensor. Unfolded proteins bind initially to DnaJ; upon interaction with the DnaJ-bound protein, DnaK hydrolyzes its bound ATP, resulting in the formation of a stable complex. GrpE releases ADP from DnaK; ATP binding to DnaK triggers the release of the substrate protein, thus completing the reaction cycle. Several rounds of ATP-dependent interactions between DnaJ, DnaK and GrpE are required for fully efficient folding.</text>
</comment>
<dbReference type="PANTHER" id="PTHR21237">
    <property type="entry name" value="GRPE PROTEIN"/>
    <property type="match status" value="1"/>
</dbReference>
<evidence type="ECO:0000256" key="4">
    <source>
        <dbReference type="ARBA" id="ARBA00022490"/>
    </source>
</evidence>
<dbReference type="GO" id="GO:0000774">
    <property type="term" value="F:adenyl-nucleotide exchange factor activity"/>
    <property type="evidence" value="ECO:0007669"/>
    <property type="project" value="InterPro"/>
</dbReference>
<evidence type="ECO:0000256" key="12">
    <source>
        <dbReference type="RuleBase" id="RU004478"/>
    </source>
</evidence>
<dbReference type="PANTHER" id="PTHR21237:SF23">
    <property type="entry name" value="GRPE PROTEIN HOMOLOG, MITOCHONDRIAL"/>
    <property type="match status" value="1"/>
</dbReference>
<dbReference type="Pfam" id="PF01025">
    <property type="entry name" value="GrpE"/>
    <property type="match status" value="1"/>
</dbReference>
<protein>
    <recommendedName>
        <fullName evidence="8 10">Protein GrpE</fullName>
    </recommendedName>
    <alternativeName>
        <fullName evidence="9 10">HSP-70 cofactor</fullName>
    </alternativeName>
</protein>
<reference evidence="15" key="1">
    <citation type="submission" date="2018-02" db="EMBL/GenBank/DDBJ databases">
        <authorList>
            <person name="Holder M.E."/>
            <person name="Ajami N.J."/>
            <person name="Petrosino J.F."/>
        </authorList>
    </citation>
    <scope>NUCLEOTIDE SEQUENCE [LARGE SCALE GENOMIC DNA]</scope>
    <source>
        <strain evidence="15">CCUG 47132</strain>
    </source>
</reference>
<gene>
    <name evidence="10" type="primary">grpE</name>
    <name evidence="14" type="ORF">C5Q96_00745</name>
</gene>
<dbReference type="Gene3D" id="2.30.22.10">
    <property type="entry name" value="Head domain of nucleotide exchange factor GrpE"/>
    <property type="match status" value="1"/>
</dbReference>
<dbReference type="GO" id="GO:0005737">
    <property type="term" value="C:cytoplasm"/>
    <property type="evidence" value="ECO:0007669"/>
    <property type="project" value="UniProtKB-SubCell"/>
</dbReference>
<dbReference type="KEGG" id="mdv:C5Q96_00745"/>
<evidence type="ECO:0000256" key="13">
    <source>
        <dbReference type="SAM" id="MobiDB-lite"/>
    </source>
</evidence>
<dbReference type="SUPFAM" id="SSF51064">
    <property type="entry name" value="Head domain of nucleotide exchange factor GrpE"/>
    <property type="match status" value="1"/>
</dbReference>
<proteinExistence type="inferred from homology"/>
<dbReference type="OrthoDB" id="9812586at2"/>
<dbReference type="HAMAP" id="MF_01151">
    <property type="entry name" value="GrpE"/>
    <property type="match status" value="1"/>
</dbReference>
<name>A0A2S0L2F0_9FIRM</name>
<evidence type="ECO:0000313" key="14">
    <source>
        <dbReference type="EMBL" id="AVM47466.1"/>
    </source>
</evidence>
<keyword evidence="15" id="KW-1185">Reference proteome</keyword>
<dbReference type="GO" id="GO:0042803">
    <property type="term" value="F:protein homodimerization activity"/>
    <property type="evidence" value="ECO:0007669"/>
    <property type="project" value="InterPro"/>
</dbReference>
<dbReference type="AlphaFoldDB" id="A0A2S0L2F0"/>
<evidence type="ECO:0000256" key="2">
    <source>
        <dbReference type="ARBA" id="ARBA00009054"/>
    </source>
</evidence>
<evidence type="ECO:0000256" key="9">
    <source>
        <dbReference type="ARBA" id="ARBA00076414"/>
    </source>
</evidence>
<feature type="compositionally biased region" description="Polar residues" evidence="13">
    <location>
        <begin position="27"/>
        <end position="37"/>
    </location>
</feature>
<evidence type="ECO:0000256" key="10">
    <source>
        <dbReference type="HAMAP-Rule" id="MF_01151"/>
    </source>
</evidence>
<keyword evidence="6 10" id="KW-0143">Chaperone</keyword>
<dbReference type="GeneID" id="78390776"/>
<evidence type="ECO:0000256" key="11">
    <source>
        <dbReference type="RuleBase" id="RU000639"/>
    </source>
</evidence>
<keyword evidence="4 10" id="KW-0963">Cytoplasm</keyword>
<evidence type="ECO:0000256" key="6">
    <source>
        <dbReference type="ARBA" id="ARBA00023186"/>
    </source>
</evidence>
<dbReference type="CDD" id="cd00446">
    <property type="entry name" value="GrpE"/>
    <property type="match status" value="1"/>
</dbReference>
<dbReference type="RefSeq" id="WP_106056265.1">
    <property type="nucleotide sequence ID" value="NZ_CP027228.1"/>
</dbReference>
<dbReference type="PROSITE" id="PS01071">
    <property type="entry name" value="GRPE"/>
    <property type="match status" value="1"/>
</dbReference>
<feature type="region of interest" description="Disordered" evidence="13">
    <location>
        <begin position="1"/>
        <end position="72"/>
    </location>
</feature>
<dbReference type="PRINTS" id="PR00773">
    <property type="entry name" value="GRPEPROTEIN"/>
</dbReference>
<evidence type="ECO:0000313" key="15">
    <source>
        <dbReference type="Proteomes" id="UP000237883"/>
    </source>
</evidence>
<dbReference type="InterPro" id="IPR009012">
    <property type="entry name" value="GrpE_head"/>
</dbReference>
<dbReference type="NCBIfam" id="NF010738">
    <property type="entry name" value="PRK14140.1"/>
    <property type="match status" value="1"/>
</dbReference>
<dbReference type="InterPro" id="IPR000740">
    <property type="entry name" value="GrpE"/>
</dbReference>
<evidence type="ECO:0000256" key="7">
    <source>
        <dbReference type="ARBA" id="ARBA00053401"/>
    </source>
</evidence>
<dbReference type="GO" id="GO:0051082">
    <property type="term" value="F:unfolded protein binding"/>
    <property type="evidence" value="ECO:0007669"/>
    <property type="project" value="TreeGrafter"/>
</dbReference>
<organism evidence="14 15">
    <name type="scientific">Mogibacterium diversum</name>
    <dbReference type="NCBI Taxonomy" id="114527"/>
    <lineage>
        <taxon>Bacteria</taxon>
        <taxon>Bacillati</taxon>
        <taxon>Bacillota</taxon>
        <taxon>Clostridia</taxon>
        <taxon>Peptostreptococcales</taxon>
        <taxon>Anaerovoracaceae</taxon>
        <taxon>Mogibacterium</taxon>
    </lineage>
</organism>
<evidence type="ECO:0000256" key="1">
    <source>
        <dbReference type="ARBA" id="ARBA00004496"/>
    </source>
</evidence>
<evidence type="ECO:0000256" key="3">
    <source>
        <dbReference type="ARBA" id="ARBA00011738"/>
    </source>
</evidence>
<evidence type="ECO:0000256" key="8">
    <source>
        <dbReference type="ARBA" id="ARBA00072274"/>
    </source>
</evidence>
<evidence type="ECO:0000256" key="5">
    <source>
        <dbReference type="ARBA" id="ARBA00023016"/>
    </source>
</evidence>
<feature type="compositionally biased region" description="Acidic residues" evidence="13">
    <location>
        <begin position="44"/>
        <end position="56"/>
    </location>
</feature>
<comment type="similarity">
    <text evidence="2 10 12">Belongs to the GrpE family.</text>
</comment>
<dbReference type="Gene3D" id="3.90.20.20">
    <property type="match status" value="1"/>
</dbReference>
<accession>A0A2S0L2F0</accession>
<dbReference type="GO" id="GO:0006457">
    <property type="term" value="P:protein folding"/>
    <property type="evidence" value="ECO:0007669"/>
    <property type="project" value="InterPro"/>
</dbReference>
<keyword evidence="5 10" id="KW-0346">Stress response</keyword>
<comment type="subcellular location">
    <subcellularLocation>
        <location evidence="1 10">Cytoplasm</location>
    </subcellularLocation>
</comment>
<dbReference type="FunFam" id="2.30.22.10:FF:000001">
    <property type="entry name" value="Protein GrpE"/>
    <property type="match status" value="1"/>
</dbReference>
<dbReference type="EMBL" id="CP027228">
    <property type="protein sequence ID" value="AVM47466.1"/>
    <property type="molecule type" value="Genomic_DNA"/>
</dbReference>
<comment type="subunit">
    <text evidence="3 10">Homodimer.</text>
</comment>
<dbReference type="Proteomes" id="UP000237883">
    <property type="component" value="Chromosome"/>
</dbReference>
<sequence length="208" mass="23137">MTEEKKINGDQAEAQTKATEELKTETSDSIDNNMENETTSKEDEQPESSESSEDNASEVATEDNSKKAEAEENGDAKYLRLMAEFQNYKKRVAKEKSDIHSYANEKIVTELLEILDNFERALATDNSTDVEGYAQGMKLIFDQLLGVLTKSGLVEVKALGEEFDPNMHNAVMTADSEEYDSNKVCSVLQKGYTLNGKVIRPSMVTVAK</sequence>
<feature type="compositionally biased region" description="Basic and acidic residues" evidence="13">
    <location>
        <begin position="63"/>
        <end position="72"/>
    </location>
</feature>
<dbReference type="InterPro" id="IPR013805">
    <property type="entry name" value="GrpE_CC"/>
</dbReference>
<dbReference type="GO" id="GO:0051087">
    <property type="term" value="F:protein-folding chaperone binding"/>
    <property type="evidence" value="ECO:0007669"/>
    <property type="project" value="InterPro"/>
</dbReference>
<dbReference type="SUPFAM" id="SSF58014">
    <property type="entry name" value="Coiled-coil domain of nucleotide exchange factor GrpE"/>
    <property type="match status" value="1"/>
</dbReference>